<gene>
    <name evidence="1" type="ORF">ATZ36_09075</name>
</gene>
<organism evidence="1 2">
    <name type="scientific">Endomicrobium trichonymphae</name>
    <dbReference type="NCBI Taxonomy" id="1408204"/>
    <lineage>
        <taxon>Bacteria</taxon>
        <taxon>Pseudomonadati</taxon>
        <taxon>Elusimicrobiota</taxon>
        <taxon>Endomicrobiia</taxon>
        <taxon>Endomicrobiales</taxon>
        <taxon>Endomicrobiaceae</taxon>
        <taxon>Candidatus Endomicrobiellum</taxon>
    </lineage>
</organism>
<reference evidence="1 2" key="1">
    <citation type="submission" date="2015-11" db="EMBL/GenBank/DDBJ databases">
        <title>Evidence for parallel genomic evolution in an endosymbiosis of termite gut flagellates.</title>
        <authorList>
            <person name="Zheng H."/>
        </authorList>
    </citation>
    <scope>NUCLEOTIDE SEQUENCE [LARGE SCALE GENOMIC DNA]</scope>
    <source>
        <strain evidence="1 2">CET450</strain>
    </source>
</reference>
<evidence type="ECO:0000313" key="1">
    <source>
        <dbReference type="EMBL" id="OEG69514.1"/>
    </source>
</evidence>
<dbReference type="AlphaFoldDB" id="A0A1E5IGH2"/>
<comment type="caution">
    <text evidence="1">The sequence shown here is derived from an EMBL/GenBank/DDBJ whole genome shotgun (WGS) entry which is preliminary data.</text>
</comment>
<protein>
    <submittedName>
        <fullName evidence="1">Uncharacterized protein</fullName>
    </submittedName>
</protein>
<sequence>MNDKENTVKTGKEILDTFFQNINSIAGLDTKIANTLLELYKERKFTESNVVSRIKKLRESNVD</sequence>
<name>A0A1E5IGH2_ENDTX</name>
<proteinExistence type="predicted"/>
<dbReference type="EMBL" id="LNVX01000679">
    <property type="protein sequence ID" value="OEG69514.1"/>
    <property type="molecule type" value="Genomic_DNA"/>
</dbReference>
<accession>A0A1E5IGH2</accession>
<evidence type="ECO:0000313" key="2">
    <source>
        <dbReference type="Proteomes" id="UP000095237"/>
    </source>
</evidence>
<dbReference type="Proteomes" id="UP000095237">
    <property type="component" value="Unassembled WGS sequence"/>
</dbReference>
<keyword evidence="2" id="KW-1185">Reference proteome</keyword>